<evidence type="ECO:0000313" key="8">
    <source>
        <dbReference type="EMBL" id="GIL57452.1"/>
    </source>
</evidence>
<dbReference type="SMART" id="SM00607">
    <property type="entry name" value="FTP"/>
    <property type="match status" value="1"/>
</dbReference>
<accession>A0A8J4BAM1</accession>
<dbReference type="FunFam" id="3.10.250.10:FF:000001">
    <property type="entry name" value="Lysyl oxidase 4 isoform X1"/>
    <property type="match status" value="2"/>
</dbReference>
<dbReference type="SUPFAM" id="SSF56487">
    <property type="entry name" value="SRCR-like"/>
    <property type="match status" value="2"/>
</dbReference>
<feature type="domain" description="SRCR" evidence="7">
    <location>
        <begin position="34"/>
        <end position="136"/>
    </location>
</feature>
<dbReference type="Gene3D" id="2.60.120.260">
    <property type="entry name" value="Galactose-binding domain-like"/>
    <property type="match status" value="1"/>
</dbReference>
<feature type="domain" description="SRCR" evidence="7">
    <location>
        <begin position="191"/>
        <end position="299"/>
    </location>
</feature>
<dbReference type="InterPro" id="IPR001190">
    <property type="entry name" value="SRCR"/>
</dbReference>
<keyword evidence="4" id="KW-1015">Disulfide bond</keyword>
<keyword evidence="2 6" id="KW-0732">Signal</keyword>
<keyword evidence="3" id="KW-0106">Calcium</keyword>
<dbReference type="PRINTS" id="PR00258">
    <property type="entry name" value="SPERACTRCPTR"/>
</dbReference>
<evidence type="ECO:0000256" key="4">
    <source>
        <dbReference type="ARBA" id="ARBA00023157"/>
    </source>
</evidence>
<organism evidence="8 9">
    <name type="scientific">Volvox africanus</name>
    <dbReference type="NCBI Taxonomy" id="51714"/>
    <lineage>
        <taxon>Eukaryota</taxon>
        <taxon>Viridiplantae</taxon>
        <taxon>Chlorophyta</taxon>
        <taxon>core chlorophytes</taxon>
        <taxon>Chlorophyceae</taxon>
        <taxon>CS clade</taxon>
        <taxon>Chlamydomonadales</taxon>
        <taxon>Volvocaceae</taxon>
        <taxon>Volvox</taxon>
    </lineage>
</organism>
<evidence type="ECO:0000256" key="3">
    <source>
        <dbReference type="ARBA" id="ARBA00022837"/>
    </source>
</evidence>
<name>A0A8J4BAM1_9CHLO</name>
<feature type="region of interest" description="Disordered" evidence="5">
    <location>
        <begin position="140"/>
        <end position="186"/>
    </location>
</feature>
<evidence type="ECO:0000256" key="5">
    <source>
        <dbReference type="SAM" id="MobiDB-lite"/>
    </source>
</evidence>
<evidence type="ECO:0000259" key="7">
    <source>
        <dbReference type="PROSITE" id="PS50287"/>
    </source>
</evidence>
<dbReference type="Gene3D" id="3.10.250.10">
    <property type="entry name" value="SRCR-like domain"/>
    <property type="match status" value="2"/>
</dbReference>
<feature type="chain" id="PRO_5035313337" description="SRCR domain-containing protein" evidence="6">
    <location>
        <begin position="23"/>
        <end position="492"/>
    </location>
</feature>
<dbReference type="AlphaFoldDB" id="A0A8J4BAM1"/>
<dbReference type="PANTHER" id="PTHR48071:SF18">
    <property type="entry name" value="DELETED IN MALIGNANT BRAIN TUMORS 1 PROTEIN-RELATED"/>
    <property type="match status" value="1"/>
</dbReference>
<sequence length="492" mass="53333">MRGAATWLALVLIFGAGILCHGQRNESAPSLYEVRLVGGRSPSEGRVEMFNGQDWGTICDHLFEEADAMVVCRQLGYTTGVAVEHWGGGSGPILMAGVECDYIPGAVPQALHQCYSVGWDGMANCRHEQDVGVRCQARVNPPTVMTPAPPRPARGMPKAPLAPKLPPRTPPPRPRSPAPDPIPPAAAKYDVRLVGGDWPGEGRLEVFDGKQWGTVCDDGFSNLEATVACRQLGYDSGVMVPSDHVVRSWGMGTGRILLTNVSCSQQPRTARLRSCAYQSWENTDFIDCYHTEDVGVRCYGKGTPRSPSPPVPPYPPVPSRWINLAAGRPVYASSVLVGDPAVSLCENAVCRPSYITDGNVSNPMRVFHSDQYDYNPWLSIDFGGLVAVHRIQLYYRIDCCGEAMSGVELRVGNTSILRVGDVGLIQSNPLVWVANEPGATGGVLDVILQAPAVGRWLTLQNKRNTVYYVDRVLQVLELQAFGLETGRPSPPS</sequence>
<feature type="signal peptide" evidence="6">
    <location>
        <begin position="1"/>
        <end position="22"/>
    </location>
</feature>
<dbReference type="Pfam" id="PF22633">
    <property type="entry name" value="F5_F8_type_C_2"/>
    <property type="match status" value="1"/>
</dbReference>
<evidence type="ECO:0000256" key="6">
    <source>
        <dbReference type="SAM" id="SignalP"/>
    </source>
</evidence>
<dbReference type="Proteomes" id="UP000747399">
    <property type="component" value="Unassembled WGS sequence"/>
</dbReference>
<dbReference type="InterPro" id="IPR008979">
    <property type="entry name" value="Galactose-bd-like_sf"/>
</dbReference>
<keyword evidence="1" id="KW-0479">Metal-binding</keyword>
<gene>
    <name evidence="8" type="ORF">Vafri_12643</name>
</gene>
<dbReference type="PANTHER" id="PTHR48071">
    <property type="entry name" value="SRCR DOMAIN-CONTAINING PROTEIN"/>
    <property type="match status" value="1"/>
</dbReference>
<dbReference type="PROSITE" id="PS00420">
    <property type="entry name" value="SRCR_1"/>
    <property type="match status" value="2"/>
</dbReference>
<dbReference type="PROSITE" id="PS50287">
    <property type="entry name" value="SRCR_2"/>
    <property type="match status" value="2"/>
</dbReference>
<comment type="caution">
    <text evidence="8">The sequence shown here is derived from an EMBL/GenBank/DDBJ whole genome shotgun (WGS) entry which is preliminary data.</text>
</comment>
<dbReference type="SMART" id="SM00202">
    <property type="entry name" value="SR"/>
    <property type="match status" value="2"/>
</dbReference>
<proteinExistence type="predicted"/>
<dbReference type="InterPro" id="IPR006585">
    <property type="entry name" value="FTP1"/>
</dbReference>
<dbReference type="GO" id="GO:0016020">
    <property type="term" value="C:membrane"/>
    <property type="evidence" value="ECO:0007669"/>
    <property type="project" value="InterPro"/>
</dbReference>
<protein>
    <recommendedName>
        <fullName evidence="7">SRCR domain-containing protein</fullName>
    </recommendedName>
</protein>
<dbReference type="SUPFAM" id="SSF49785">
    <property type="entry name" value="Galactose-binding domain-like"/>
    <property type="match status" value="1"/>
</dbReference>
<reference evidence="8" key="1">
    <citation type="journal article" date="2021" name="Proc. Natl. Acad. Sci. U.S.A.">
        <title>Three genomes in the algal genus Volvox reveal the fate of a haploid sex-determining region after a transition to homothallism.</title>
        <authorList>
            <person name="Yamamoto K."/>
            <person name="Hamaji T."/>
            <person name="Kawai-Toyooka H."/>
            <person name="Matsuzaki R."/>
            <person name="Takahashi F."/>
            <person name="Nishimura Y."/>
            <person name="Kawachi M."/>
            <person name="Noguchi H."/>
            <person name="Minakuchi Y."/>
            <person name="Umen J.G."/>
            <person name="Toyoda A."/>
            <person name="Nozaki H."/>
        </authorList>
    </citation>
    <scope>NUCLEOTIDE SEQUENCE</scope>
    <source>
        <strain evidence="8">NIES-3780</strain>
    </source>
</reference>
<evidence type="ECO:0000313" key="9">
    <source>
        <dbReference type="Proteomes" id="UP000747399"/>
    </source>
</evidence>
<dbReference type="EMBL" id="BNCO01000027">
    <property type="protein sequence ID" value="GIL57452.1"/>
    <property type="molecule type" value="Genomic_DNA"/>
</dbReference>
<dbReference type="InterPro" id="IPR036772">
    <property type="entry name" value="SRCR-like_dom_sf"/>
</dbReference>
<feature type="non-terminal residue" evidence="8">
    <location>
        <position position="492"/>
    </location>
</feature>
<feature type="compositionally biased region" description="Pro residues" evidence="5">
    <location>
        <begin position="163"/>
        <end position="184"/>
    </location>
</feature>
<dbReference type="Pfam" id="PF00530">
    <property type="entry name" value="SRCR"/>
    <property type="match status" value="2"/>
</dbReference>
<dbReference type="GO" id="GO:0046872">
    <property type="term" value="F:metal ion binding"/>
    <property type="evidence" value="ECO:0007669"/>
    <property type="project" value="UniProtKB-KW"/>
</dbReference>
<evidence type="ECO:0000256" key="1">
    <source>
        <dbReference type="ARBA" id="ARBA00022723"/>
    </source>
</evidence>
<evidence type="ECO:0000256" key="2">
    <source>
        <dbReference type="ARBA" id="ARBA00022729"/>
    </source>
</evidence>
<feature type="compositionally biased region" description="Low complexity" evidence="5">
    <location>
        <begin position="153"/>
        <end position="162"/>
    </location>
</feature>
<keyword evidence="9" id="KW-1185">Reference proteome</keyword>